<organism evidence="2 3">
    <name type="scientific">Theobroma cacao</name>
    <name type="common">Cacao</name>
    <name type="synonym">Cocoa</name>
    <dbReference type="NCBI Taxonomy" id="3641"/>
    <lineage>
        <taxon>Eukaryota</taxon>
        <taxon>Viridiplantae</taxon>
        <taxon>Streptophyta</taxon>
        <taxon>Embryophyta</taxon>
        <taxon>Tracheophyta</taxon>
        <taxon>Spermatophyta</taxon>
        <taxon>Magnoliopsida</taxon>
        <taxon>eudicotyledons</taxon>
        <taxon>Gunneridae</taxon>
        <taxon>Pentapetalae</taxon>
        <taxon>rosids</taxon>
        <taxon>malvids</taxon>
        <taxon>Malvales</taxon>
        <taxon>Malvaceae</taxon>
        <taxon>Byttnerioideae</taxon>
        <taxon>Theobroma</taxon>
    </lineage>
</organism>
<dbReference type="RefSeq" id="XP_017982211.1">
    <property type="nucleotide sequence ID" value="XM_018126722.1"/>
</dbReference>
<evidence type="ECO:0000313" key="3">
    <source>
        <dbReference type="RefSeq" id="XP_017982211.1"/>
    </source>
</evidence>
<dbReference type="KEGG" id="tcc:18589896"/>
<dbReference type="GeneID" id="18589896"/>
<evidence type="ECO:0000256" key="1">
    <source>
        <dbReference type="SAM" id="Coils"/>
    </source>
</evidence>
<reference evidence="2" key="1">
    <citation type="journal article" date="1997" name="Nucleic Acids Res.">
        <title>tRNAscan-SE: a program for improved detection of transfer RNA genes in genomic sequence.</title>
        <authorList>
            <person name="Lowe T.M."/>
            <person name="Eddy S.R."/>
        </authorList>
    </citation>
    <scope>NUCLEOTIDE SEQUENCE [LARGE SCALE GENOMIC DNA]</scope>
    <source>
        <strain evidence="2">r\B97-61/B2</strain>
    </source>
</reference>
<name>A0AB32WX04_THECC</name>
<dbReference type="AlphaFoldDB" id="A0AB32WX04"/>
<proteinExistence type="predicted"/>
<reference evidence="3" key="2">
    <citation type="submission" date="2025-08" db="UniProtKB">
        <authorList>
            <consortium name="RefSeq"/>
        </authorList>
    </citation>
    <scope>IDENTIFICATION</scope>
</reference>
<sequence>MESTKVTVLVMCPILGPQFDTLATCVSVIILPIHFEESVNIMEGSSGSSYNPPALAKPVSELETLQKQHEEKTLKIQELKRQIETVKLQLEKKKKKDIPDARKEAFHNLSEKYNSLREEYNALLAERSRE</sequence>
<dbReference type="Gramene" id="Tc09v2_t019950.2">
    <property type="protein sequence ID" value="Tc09v2_p019950.2"/>
    <property type="gene ID" value="Tc09v2_g019950"/>
</dbReference>
<dbReference type="Proteomes" id="UP000694886">
    <property type="component" value="Chromosome 9"/>
</dbReference>
<keyword evidence="1" id="KW-0175">Coiled coil</keyword>
<feature type="coiled-coil region" evidence="1">
    <location>
        <begin position="62"/>
        <end position="126"/>
    </location>
</feature>
<protein>
    <submittedName>
        <fullName evidence="3">Uncharacterized protein LOC18589896</fullName>
    </submittedName>
</protein>
<gene>
    <name evidence="3" type="primary">LOC18589896</name>
</gene>
<evidence type="ECO:0000313" key="2">
    <source>
        <dbReference type="Proteomes" id="UP000694886"/>
    </source>
</evidence>
<accession>A0AB32WX04</accession>